<evidence type="ECO:0000313" key="4">
    <source>
        <dbReference type="EMBL" id="CAI0539861.1"/>
    </source>
</evidence>
<evidence type="ECO:0000256" key="1">
    <source>
        <dbReference type="ARBA" id="ARBA00023013"/>
    </source>
</evidence>
<dbReference type="AlphaFoldDB" id="A0AAV0Q3X7"/>
<dbReference type="GO" id="GO:0032875">
    <property type="term" value="P:regulation of DNA endoreduplication"/>
    <property type="evidence" value="ECO:0007669"/>
    <property type="project" value="InterPro"/>
</dbReference>
<organism evidence="4 5">
    <name type="scientific">Linum tenue</name>
    <dbReference type="NCBI Taxonomy" id="586396"/>
    <lineage>
        <taxon>Eukaryota</taxon>
        <taxon>Viridiplantae</taxon>
        <taxon>Streptophyta</taxon>
        <taxon>Embryophyta</taxon>
        <taxon>Tracheophyta</taxon>
        <taxon>Spermatophyta</taxon>
        <taxon>Magnoliopsida</taxon>
        <taxon>eudicotyledons</taxon>
        <taxon>Gunneridae</taxon>
        <taxon>Pentapetalae</taxon>
        <taxon>rosids</taxon>
        <taxon>fabids</taxon>
        <taxon>Malpighiales</taxon>
        <taxon>Linaceae</taxon>
        <taxon>Linum</taxon>
    </lineage>
</organism>
<name>A0AAV0Q3X7_9ROSI</name>
<accession>A0AAV0Q3X7</accession>
<dbReference type="EMBL" id="CAMGYJ010000009">
    <property type="protein sequence ID" value="CAI0539861.1"/>
    <property type="molecule type" value="Genomic_DNA"/>
</dbReference>
<dbReference type="InterPro" id="IPR040389">
    <property type="entry name" value="SMR"/>
</dbReference>
<keyword evidence="2" id="KW-0131">Cell cycle</keyword>
<dbReference type="PANTHER" id="PTHR33142:SF15">
    <property type="entry name" value="CYCLIN-DEPENDENT PROTEIN KINASE INHIBITOR SMR4"/>
    <property type="match status" value="1"/>
</dbReference>
<evidence type="ECO:0000313" key="5">
    <source>
        <dbReference type="Proteomes" id="UP001154282"/>
    </source>
</evidence>
<dbReference type="GO" id="GO:0005634">
    <property type="term" value="C:nucleus"/>
    <property type="evidence" value="ECO:0007669"/>
    <property type="project" value="TreeGrafter"/>
</dbReference>
<feature type="region of interest" description="Disordered" evidence="3">
    <location>
        <begin position="27"/>
        <end position="72"/>
    </location>
</feature>
<dbReference type="GO" id="GO:0004860">
    <property type="term" value="F:protein kinase inhibitor activity"/>
    <property type="evidence" value="ECO:0007669"/>
    <property type="project" value="UniProtKB-KW"/>
</dbReference>
<comment type="caution">
    <text evidence="4">The sequence shown here is derived from an EMBL/GenBank/DDBJ whole genome shotgun (WGS) entry which is preliminary data.</text>
</comment>
<reference evidence="4" key="1">
    <citation type="submission" date="2022-08" db="EMBL/GenBank/DDBJ databases">
        <authorList>
            <person name="Gutierrez-Valencia J."/>
        </authorList>
    </citation>
    <scope>NUCLEOTIDE SEQUENCE</scope>
</reference>
<keyword evidence="5" id="KW-1185">Reference proteome</keyword>
<sequence>MDHHLEEGSSPSSEGWMMYVNEGCRTPDRAEDRIPEQGRLCPPPPPRKKRAPFMLGKKKRPTVPKEGYFNPPDLHLLFTSRQPTVCLD</sequence>
<keyword evidence="1" id="KW-0649">Protein kinase inhibitor</keyword>
<protein>
    <submittedName>
        <fullName evidence="4">Uncharacterized protein</fullName>
    </submittedName>
</protein>
<gene>
    <name evidence="4" type="ORF">LITE_LOCUS41437</name>
</gene>
<feature type="compositionally biased region" description="Basic and acidic residues" evidence="3">
    <location>
        <begin position="27"/>
        <end position="36"/>
    </location>
</feature>
<dbReference type="PANTHER" id="PTHR33142">
    <property type="entry name" value="CYCLIN-DEPENDENT PROTEIN KINASE INHIBITOR SMR13"/>
    <property type="match status" value="1"/>
</dbReference>
<feature type="compositionally biased region" description="Basic residues" evidence="3">
    <location>
        <begin position="46"/>
        <end position="62"/>
    </location>
</feature>
<evidence type="ECO:0000256" key="2">
    <source>
        <dbReference type="ARBA" id="ARBA00023306"/>
    </source>
</evidence>
<dbReference type="Proteomes" id="UP001154282">
    <property type="component" value="Unassembled WGS sequence"/>
</dbReference>
<proteinExistence type="predicted"/>
<evidence type="ECO:0000256" key="3">
    <source>
        <dbReference type="SAM" id="MobiDB-lite"/>
    </source>
</evidence>